<evidence type="ECO:0000256" key="1">
    <source>
        <dbReference type="SAM" id="SignalP"/>
    </source>
</evidence>
<accession>Q232K6</accession>
<organism evidence="2 3">
    <name type="scientific">Tetrahymena thermophila (strain SB210)</name>
    <dbReference type="NCBI Taxonomy" id="312017"/>
    <lineage>
        <taxon>Eukaryota</taxon>
        <taxon>Sar</taxon>
        <taxon>Alveolata</taxon>
        <taxon>Ciliophora</taxon>
        <taxon>Intramacronucleata</taxon>
        <taxon>Oligohymenophorea</taxon>
        <taxon>Hymenostomatida</taxon>
        <taxon>Tetrahymenina</taxon>
        <taxon>Tetrahymenidae</taxon>
        <taxon>Tetrahymena</taxon>
    </lineage>
</organism>
<reference evidence="3" key="1">
    <citation type="journal article" date="2006" name="PLoS Biol.">
        <title>Macronuclear genome sequence of the ciliate Tetrahymena thermophila, a model eukaryote.</title>
        <authorList>
            <person name="Eisen J.A."/>
            <person name="Coyne R.S."/>
            <person name="Wu M."/>
            <person name="Wu D."/>
            <person name="Thiagarajan M."/>
            <person name="Wortman J.R."/>
            <person name="Badger J.H."/>
            <person name="Ren Q."/>
            <person name="Amedeo P."/>
            <person name="Jones K.M."/>
            <person name="Tallon L.J."/>
            <person name="Delcher A.L."/>
            <person name="Salzberg S.L."/>
            <person name="Silva J.C."/>
            <person name="Haas B.J."/>
            <person name="Majoros W.H."/>
            <person name="Farzad M."/>
            <person name="Carlton J.M."/>
            <person name="Smith R.K. Jr."/>
            <person name="Garg J."/>
            <person name="Pearlman R.E."/>
            <person name="Karrer K.M."/>
            <person name="Sun L."/>
            <person name="Manning G."/>
            <person name="Elde N.C."/>
            <person name="Turkewitz A.P."/>
            <person name="Asai D.J."/>
            <person name="Wilkes D.E."/>
            <person name="Wang Y."/>
            <person name="Cai H."/>
            <person name="Collins K."/>
            <person name="Stewart B.A."/>
            <person name="Lee S.R."/>
            <person name="Wilamowska K."/>
            <person name="Weinberg Z."/>
            <person name="Ruzzo W.L."/>
            <person name="Wloga D."/>
            <person name="Gaertig J."/>
            <person name="Frankel J."/>
            <person name="Tsao C.-C."/>
            <person name="Gorovsky M.A."/>
            <person name="Keeling P.J."/>
            <person name="Waller R.F."/>
            <person name="Patron N.J."/>
            <person name="Cherry J.M."/>
            <person name="Stover N.A."/>
            <person name="Krieger C.J."/>
            <person name="del Toro C."/>
            <person name="Ryder H.F."/>
            <person name="Williamson S.C."/>
            <person name="Barbeau R.A."/>
            <person name="Hamilton E.P."/>
            <person name="Orias E."/>
        </authorList>
    </citation>
    <scope>NUCLEOTIDE SEQUENCE [LARGE SCALE GENOMIC DNA]</scope>
    <source>
        <strain evidence="3">SB210</strain>
    </source>
</reference>
<dbReference type="GeneID" id="7833488"/>
<feature type="chain" id="PRO_5004201820" description="Transmembrane protein" evidence="1">
    <location>
        <begin position="17"/>
        <end position="168"/>
    </location>
</feature>
<keyword evidence="1" id="KW-0732">Signal</keyword>
<proteinExistence type="predicted"/>
<sequence>MKTLIAIALLLAVASCQVYPFNVGSECSTAKCPRSYWTVGNVDQNYTCPLSGKSTAAFSLQRGQYFFNFTAYNFLSTDVKVSIPLTYVPTPSQNGVQYFSNLKSNEQFAIMNCTIAGATAYSSLCNKYPLVGIKVIKNVFESSCAFGLSPSARSFLQQAGDFEFEANY</sequence>
<evidence type="ECO:0000313" key="3">
    <source>
        <dbReference type="Proteomes" id="UP000009168"/>
    </source>
</evidence>
<dbReference type="HOGENOM" id="CLU_136498_0_0_1"/>
<name>Q232K6_TETTS</name>
<dbReference type="RefSeq" id="XP_001011651.1">
    <property type="nucleotide sequence ID" value="XM_001011651.1"/>
</dbReference>
<dbReference type="AlphaFoldDB" id="Q232K6"/>
<dbReference type="EMBL" id="GG662781">
    <property type="protein sequence ID" value="EAR91406.1"/>
    <property type="molecule type" value="Genomic_DNA"/>
</dbReference>
<dbReference type="Proteomes" id="UP000009168">
    <property type="component" value="Unassembled WGS sequence"/>
</dbReference>
<dbReference type="KEGG" id="tet:TTHERM_00592920"/>
<evidence type="ECO:0000313" key="2">
    <source>
        <dbReference type="EMBL" id="EAR91406.1"/>
    </source>
</evidence>
<dbReference type="InParanoid" id="Q232K6"/>
<keyword evidence="3" id="KW-1185">Reference proteome</keyword>
<dbReference type="PROSITE" id="PS51257">
    <property type="entry name" value="PROKAR_LIPOPROTEIN"/>
    <property type="match status" value="1"/>
</dbReference>
<gene>
    <name evidence="2" type="ORF">TTHERM_00592920</name>
</gene>
<protein>
    <recommendedName>
        <fullName evidence="4">Transmembrane protein</fullName>
    </recommendedName>
</protein>
<evidence type="ECO:0008006" key="4">
    <source>
        <dbReference type="Google" id="ProtNLM"/>
    </source>
</evidence>
<feature type="signal peptide" evidence="1">
    <location>
        <begin position="1"/>
        <end position="16"/>
    </location>
</feature>